<feature type="transmembrane region" description="Helical" evidence="2">
    <location>
        <begin position="82"/>
        <end position="104"/>
    </location>
</feature>
<feature type="compositionally biased region" description="Low complexity" evidence="1">
    <location>
        <begin position="336"/>
        <end position="353"/>
    </location>
</feature>
<feature type="transmembrane region" description="Helical" evidence="2">
    <location>
        <begin position="49"/>
        <end position="70"/>
    </location>
</feature>
<evidence type="ECO:0000256" key="2">
    <source>
        <dbReference type="SAM" id="Phobius"/>
    </source>
</evidence>
<dbReference type="AlphaFoldDB" id="A0A4R8R030"/>
<keyword evidence="2" id="KW-1133">Transmembrane helix</keyword>
<evidence type="ECO:0000313" key="4">
    <source>
        <dbReference type="EMBL" id="TDZ47868.1"/>
    </source>
</evidence>
<sequence>MPGYVPSAERLTAVTNCRKLPGSDVATEQLPHPDLETQSRADAGAARRLASFAAGGALVAGGVAALHNLYRSGDGAADLISWSALLLLTLTALGGGIKLATWGAQALITAILDNAKNRSSEPAQAFIATVGVIIGALGMWWVFRGGYGTWWQSVTGERGWSLLLGAGQMLIAVLAGVTLFAGGNYLAGVVKESLVSSGLLMERDRARRSGDNAPSHPALMAALIAGALGLVILAAWLTPKLAPTISGSGVLPAAAAVVAVLVWAIGANLGWWTGLSGLWVWVEGANQKAAALAGVAAVLLFSAGGLGLGWFTPASVPQAHAACPPDCGGGPGDGSYGPDASQFQPPQMPNQMPDYQGANSGTPGLDQNNGISIYNQQPGQGENTSTPNGSAQQGQNADSSWQRAANGEQIPDYQNANPYTQGPGAPNPDYQGGQANPGSQGPDQAPRQPPQQLEQGPQQPPQHDAGQPDQSSDQQKQSTQDGQRIDDMMRQLKQQKQQSSKFSSKDKKKDDQQDRDKQSGDNDLTALLLGAASTRRRKQDERTV</sequence>
<feature type="compositionally biased region" description="Polar residues" evidence="1">
    <location>
        <begin position="357"/>
        <end position="403"/>
    </location>
</feature>
<dbReference type="EMBL" id="RXLR01000019">
    <property type="protein sequence ID" value="TDH18728.1"/>
    <property type="molecule type" value="Genomic_DNA"/>
</dbReference>
<keyword evidence="2" id="KW-0812">Transmembrane</keyword>
<proteinExistence type="predicted"/>
<evidence type="ECO:0000313" key="6">
    <source>
        <dbReference type="Proteomes" id="UP000295627"/>
    </source>
</evidence>
<feature type="transmembrane region" description="Helical" evidence="2">
    <location>
        <begin position="125"/>
        <end position="143"/>
    </location>
</feature>
<protein>
    <submittedName>
        <fullName evidence="4">Uncharacterized protein</fullName>
    </submittedName>
</protein>
<reference evidence="5 6" key="2">
    <citation type="journal article" date="2019" name="Sci. Rep.">
        <title>Extended insight into the Mycobacterium chelonae-abscessus complex through whole genome sequencing of Mycobacterium salmoniphilum outbreak and Mycobacterium salmoniphilum-like strains.</title>
        <authorList>
            <person name="Behra P.R.K."/>
            <person name="Das S."/>
            <person name="Pettersson B.M.F."/>
            <person name="Shirreff L."/>
            <person name="DuCote T."/>
            <person name="Jacobsson K.G."/>
            <person name="Ennis D.G."/>
            <person name="Kirsebom L.A."/>
        </authorList>
    </citation>
    <scope>NUCLEOTIDE SEQUENCE [LARGE SCALE GENOMIC DNA]</scope>
    <source>
        <strain evidence="4 5">CCUG 63697</strain>
        <strain evidence="3 6">DSM 45524</strain>
    </source>
</reference>
<feature type="compositionally biased region" description="Low complexity" evidence="1">
    <location>
        <begin position="467"/>
        <end position="482"/>
    </location>
</feature>
<feature type="compositionally biased region" description="Low complexity" evidence="1">
    <location>
        <begin position="491"/>
        <end position="502"/>
    </location>
</feature>
<reference evidence="3" key="1">
    <citation type="submission" date="2018-12" db="EMBL/GenBank/DDBJ databases">
        <authorList>
            <person name="Behra P.R.K."/>
            <person name="Das S."/>
            <person name="Pettersson B.M.F."/>
            <person name="Shirreff L."/>
            <person name="Ducote T."/>
            <person name="Jacobsson K.-G."/>
            <person name="Ennis D.G."/>
            <person name="Kirsebom L.A."/>
        </authorList>
    </citation>
    <scope>NUCLEOTIDE SEQUENCE</scope>
    <source>
        <strain evidence="3">DSM 45524</strain>
    </source>
</reference>
<feature type="transmembrane region" description="Helical" evidence="2">
    <location>
        <begin position="249"/>
        <end position="282"/>
    </location>
</feature>
<feature type="transmembrane region" description="Helical" evidence="2">
    <location>
        <begin position="163"/>
        <end position="187"/>
    </location>
</feature>
<dbReference type="Proteomes" id="UP000295165">
    <property type="component" value="Unassembled WGS sequence"/>
</dbReference>
<accession>A0A4R8R030</accession>
<gene>
    <name evidence="4" type="ORF">CCUG63697_04162</name>
    <name evidence="3" type="ORF">EJ571_19160</name>
</gene>
<evidence type="ECO:0000256" key="1">
    <source>
        <dbReference type="SAM" id="MobiDB-lite"/>
    </source>
</evidence>
<feature type="transmembrane region" description="Helical" evidence="2">
    <location>
        <begin position="289"/>
        <end position="311"/>
    </location>
</feature>
<keyword evidence="2" id="KW-0472">Membrane</keyword>
<organism evidence="4 5">
    <name type="scientific">Mycobacteroides franklinii</name>
    <dbReference type="NCBI Taxonomy" id="948102"/>
    <lineage>
        <taxon>Bacteria</taxon>
        <taxon>Bacillati</taxon>
        <taxon>Actinomycetota</taxon>
        <taxon>Actinomycetes</taxon>
        <taxon>Mycobacteriales</taxon>
        <taxon>Mycobacteriaceae</taxon>
        <taxon>Mycobacteroides</taxon>
    </lineage>
</organism>
<feature type="transmembrane region" description="Helical" evidence="2">
    <location>
        <begin position="217"/>
        <end position="237"/>
    </location>
</feature>
<dbReference type="EMBL" id="PECC01000029">
    <property type="protein sequence ID" value="TDZ47868.1"/>
    <property type="molecule type" value="Genomic_DNA"/>
</dbReference>
<evidence type="ECO:0000313" key="5">
    <source>
        <dbReference type="Proteomes" id="UP000295165"/>
    </source>
</evidence>
<comment type="caution">
    <text evidence="4">The sequence shown here is derived from an EMBL/GenBank/DDBJ whole genome shotgun (WGS) entry which is preliminary data.</text>
</comment>
<feature type="compositionally biased region" description="Polar residues" evidence="1">
    <location>
        <begin position="433"/>
        <end position="442"/>
    </location>
</feature>
<dbReference type="Proteomes" id="UP000295627">
    <property type="component" value="Unassembled WGS sequence"/>
</dbReference>
<feature type="compositionally biased region" description="Basic and acidic residues" evidence="1">
    <location>
        <begin position="503"/>
        <end position="520"/>
    </location>
</feature>
<keyword evidence="5" id="KW-1185">Reference proteome</keyword>
<evidence type="ECO:0000313" key="3">
    <source>
        <dbReference type="EMBL" id="TDH18728.1"/>
    </source>
</evidence>
<name>A0A4R8R030_9MYCO</name>
<feature type="region of interest" description="Disordered" evidence="1">
    <location>
        <begin position="326"/>
        <end position="544"/>
    </location>
</feature>